<dbReference type="OrthoDB" id="10023921at2759"/>
<dbReference type="InterPro" id="IPR038901">
    <property type="entry name" value="HEXDC-like"/>
</dbReference>
<keyword evidence="2" id="KW-0812">Transmembrane</keyword>
<evidence type="ECO:0000313" key="4">
    <source>
        <dbReference type="EMBL" id="CAG7828947.1"/>
    </source>
</evidence>
<feature type="non-terminal residue" evidence="4">
    <location>
        <position position="1"/>
    </location>
</feature>
<dbReference type="EMBL" id="CAJVCH010549473">
    <property type="protein sequence ID" value="CAG7828947.1"/>
    <property type="molecule type" value="Genomic_DNA"/>
</dbReference>
<dbReference type="CDD" id="cd06565">
    <property type="entry name" value="GH20_GcnA-like"/>
    <property type="match status" value="1"/>
</dbReference>
<dbReference type="GO" id="GO:0005975">
    <property type="term" value="P:carbohydrate metabolic process"/>
    <property type="evidence" value="ECO:0007669"/>
    <property type="project" value="InterPro"/>
</dbReference>
<evidence type="ECO:0000256" key="1">
    <source>
        <dbReference type="ARBA" id="ARBA00022801"/>
    </source>
</evidence>
<name>A0A8J2L6E7_9HEXA</name>
<keyword evidence="2" id="KW-0472">Membrane</keyword>
<evidence type="ECO:0000256" key="2">
    <source>
        <dbReference type="SAM" id="Phobius"/>
    </source>
</evidence>
<dbReference type="AlphaFoldDB" id="A0A8J2L6E7"/>
<reference evidence="4" key="1">
    <citation type="submission" date="2021-06" db="EMBL/GenBank/DDBJ databases">
        <authorList>
            <person name="Hodson N. C."/>
            <person name="Mongue J. A."/>
            <person name="Jaron S. K."/>
        </authorList>
    </citation>
    <scope>NUCLEOTIDE SEQUENCE</scope>
</reference>
<dbReference type="Proteomes" id="UP000708208">
    <property type="component" value="Unassembled WGS sequence"/>
</dbReference>
<gene>
    <name evidence="4" type="ORF">AFUS01_LOCUS38840</name>
</gene>
<accession>A0A8J2L6E7</accession>
<dbReference type="Pfam" id="PF00728">
    <property type="entry name" value="Glyco_hydro_20"/>
    <property type="match status" value="1"/>
</dbReference>
<sequence>MRDLISRYREITNRKDIGSSVRGGMSGQLRTLYPKRNSLPQKELFTPKGTLYPKRNSLPQKELFTPKGTLYPKRNSLPQKELFTPKGTLYPKRNSLPRKELINLRALNANCIGGGKEDPLTGGEDKDNMKTVFRGKIISKRGWVIRCISVSCVGFLVFVYYFSSVMNSYGRSSGNNFVSSTEERTSIFAKLFYGRNDDSRQKTSDDVIRRRGHDPRKNLKHKVVHLDLKGMPPLIQYFRNLFPLLKQSGVTGILVEYEDMFPYHGKLRDIANRESYSKANIKKLNELAKLNNLQVIPLIQTFGHLEFVLKLEKYVHLREVSRFPQAICPTHNQSHEIIHEMIDQVMSLHPGIEYFHIGSDEVYQIGQCSLCIERMAKSQLTSVDLFLDHVSYVAQYIKDSYDVRPLMWDDQFRSVDEDLIVKSGLGSLVEIVVWDYLTTVKIQPQVWDKYSRTFQSVWIGSCFKGANEPNSMVVNETQYLANHYSWVDVMQEQESRITFQGVMLTGWQRYDHFSVP</sequence>
<proteinExistence type="predicted"/>
<dbReference type="PANTHER" id="PTHR21040:SF13">
    <property type="entry name" value="BETA-N-ACETYLHEXOSAMINIDASE"/>
    <property type="match status" value="1"/>
</dbReference>
<feature type="transmembrane region" description="Helical" evidence="2">
    <location>
        <begin position="143"/>
        <end position="162"/>
    </location>
</feature>
<dbReference type="InterPro" id="IPR015883">
    <property type="entry name" value="Glyco_hydro_20_cat"/>
</dbReference>
<dbReference type="PANTHER" id="PTHR21040">
    <property type="entry name" value="BCDNA.GH04120"/>
    <property type="match status" value="1"/>
</dbReference>
<keyword evidence="2" id="KW-1133">Transmembrane helix</keyword>
<keyword evidence="5" id="KW-1185">Reference proteome</keyword>
<organism evidence="4 5">
    <name type="scientific">Allacma fusca</name>
    <dbReference type="NCBI Taxonomy" id="39272"/>
    <lineage>
        <taxon>Eukaryota</taxon>
        <taxon>Metazoa</taxon>
        <taxon>Ecdysozoa</taxon>
        <taxon>Arthropoda</taxon>
        <taxon>Hexapoda</taxon>
        <taxon>Collembola</taxon>
        <taxon>Symphypleona</taxon>
        <taxon>Sminthuridae</taxon>
        <taxon>Allacma</taxon>
    </lineage>
</organism>
<feature type="domain" description="Glycoside hydrolase family 20 catalytic" evidence="3">
    <location>
        <begin position="273"/>
        <end position="450"/>
    </location>
</feature>
<evidence type="ECO:0000259" key="3">
    <source>
        <dbReference type="Pfam" id="PF00728"/>
    </source>
</evidence>
<evidence type="ECO:0000313" key="5">
    <source>
        <dbReference type="Proteomes" id="UP000708208"/>
    </source>
</evidence>
<dbReference type="GO" id="GO:0015929">
    <property type="term" value="F:hexosaminidase activity"/>
    <property type="evidence" value="ECO:0007669"/>
    <property type="project" value="InterPro"/>
</dbReference>
<protein>
    <recommendedName>
        <fullName evidence="3">Glycoside hydrolase family 20 catalytic domain-containing protein</fullName>
    </recommendedName>
</protein>
<keyword evidence="1" id="KW-0378">Hydrolase</keyword>
<comment type="caution">
    <text evidence="4">The sequence shown here is derived from an EMBL/GenBank/DDBJ whole genome shotgun (WGS) entry which is preliminary data.</text>
</comment>